<reference evidence="3" key="1">
    <citation type="submission" date="2008-02" db="EMBL/GenBank/DDBJ databases">
        <authorList>
            <consortium name="The Broad Institute Genome Sequencing Platform"/>
            <person name="Fischbach M."/>
            <person name="Ward D."/>
            <person name="Young S."/>
            <person name="Jaffe D."/>
            <person name="Gnerre S."/>
            <person name="Berlin A."/>
            <person name="Heiman D."/>
            <person name="Hepburn T."/>
            <person name="Sykes S."/>
            <person name="Alvarado L."/>
            <person name="Kodira C.D."/>
            <person name="Straight P."/>
            <person name="Clardy J."/>
            <person name="Hung D."/>
            <person name="Kolter R."/>
            <person name="Mekalanos J."/>
            <person name="Walker S."/>
            <person name="Walsh C.T."/>
            <person name="Lander E."/>
            <person name="Galagan J."/>
            <person name="Nusbaum C."/>
            <person name="Birren B."/>
        </authorList>
    </citation>
    <scope>NUCLEOTIDE SEQUENCE [LARGE SCALE GENOMIC DNA]</scope>
    <source>
        <strain evidence="3">ATCC 25486 / DSM 40338 / CBS 914.69 / JCM 4507 / NBRC 13074 / NRRL 2958 / 5647</strain>
    </source>
</reference>
<dbReference type="Proteomes" id="UP000002805">
    <property type="component" value="Chromosome"/>
</dbReference>
<gene>
    <name evidence="2" type="ORF">SSDG_05838</name>
</gene>
<organism evidence="2 3">
    <name type="scientific">Streptomyces pristinaespiralis (strain ATCC 25486 / DSM 40338 / CBS 914.69 / JCM 4507 / KCC S-0507 / NBRC 13074 / NRRL 2958 / 5647)</name>
    <dbReference type="NCBI Taxonomy" id="457429"/>
    <lineage>
        <taxon>Bacteria</taxon>
        <taxon>Bacillati</taxon>
        <taxon>Actinomycetota</taxon>
        <taxon>Actinomycetes</taxon>
        <taxon>Kitasatosporales</taxon>
        <taxon>Streptomycetaceae</taxon>
        <taxon>Streptomyces</taxon>
    </lineage>
</organism>
<name>D6X6W7_STRE2</name>
<feature type="region of interest" description="Disordered" evidence="1">
    <location>
        <begin position="1"/>
        <end position="23"/>
    </location>
</feature>
<evidence type="ECO:0000313" key="2">
    <source>
        <dbReference type="EMBL" id="EFH30626.1"/>
    </source>
</evidence>
<proteinExistence type="predicted"/>
<dbReference type="AlphaFoldDB" id="D6X6W7"/>
<evidence type="ECO:0000256" key="1">
    <source>
        <dbReference type="SAM" id="MobiDB-lite"/>
    </source>
</evidence>
<sequence length="49" mass="5375">CPNCRRSKRYGSSSTPNSWAGGSNECCPWPSACSRPTTRRSPPSKERTS</sequence>
<feature type="compositionally biased region" description="Polar residues" evidence="1">
    <location>
        <begin position="10"/>
        <end position="21"/>
    </location>
</feature>
<keyword evidence="3" id="KW-1185">Reference proteome</keyword>
<feature type="non-terminal residue" evidence="2">
    <location>
        <position position="49"/>
    </location>
</feature>
<dbReference type="EMBL" id="CM000950">
    <property type="protein sequence ID" value="EFH30626.1"/>
    <property type="molecule type" value="Genomic_DNA"/>
</dbReference>
<reference evidence="3" key="2">
    <citation type="submission" date="2009-10" db="EMBL/GenBank/DDBJ databases">
        <title>The genome sequence of Streptomyces pristinaespiralis strain ATCC 25486.</title>
        <authorList>
            <consortium name="The Broad Institute Genome Sequencing Platform"/>
            <consortium name="Broad Institute Microbial Sequencing Center"/>
            <person name="Fischbach M."/>
            <person name="Godfrey P."/>
            <person name="Ward D."/>
            <person name="Young S."/>
            <person name="Zeng Q."/>
            <person name="Koehrsen M."/>
            <person name="Alvarado L."/>
            <person name="Berlin A.M."/>
            <person name="Bochicchio J."/>
            <person name="Borenstein D."/>
            <person name="Chapman S.B."/>
            <person name="Chen Z."/>
            <person name="Engels R."/>
            <person name="Freedman E."/>
            <person name="Gellesch M."/>
            <person name="Goldberg J."/>
            <person name="Griggs A."/>
            <person name="Gujja S."/>
            <person name="Heilman E.R."/>
            <person name="Heiman D.I."/>
            <person name="Hepburn T.A."/>
            <person name="Howarth C."/>
            <person name="Jen D."/>
            <person name="Larson L."/>
            <person name="Lewis B."/>
            <person name="Mehta T."/>
            <person name="Park D."/>
            <person name="Pearson M."/>
            <person name="Richards J."/>
            <person name="Roberts A."/>
            <person name="Saif S."/>
            <person name="Shea T.D."/>
            <person name="Shenoy N."/>
            <person name="Sisk P."/>
            <person name="Stolte C."/>
            <person name="Sykes S.N."/>
            <person name="Thomson T."/>
            <person name="Walk T."/>
            <person name="White J."/>
            <person name="Yandava C."/>
            <person name="Straight P."/>
            <person name="Clardy J."/>
            <person name="Hung D."/>
            <person name="Kolter R."/>
            <person name="Mekalanos J."/>
            <person name="Walker S."/>
            <person name="Walsh C.T."/>
            <person name="Wieland-Brown L.C."/>
            <person name="Haas B."/>
            <person name="Nusbaum C."/>
            <person name="Birren B."/>
        </authorList>
    </citation>
    <scope>NUCLEOTIDE SEQUENCE [LARGE SCALE GENOMIC DNA]</scope>
    <source>
        <strain evidence="3">ATCC 25486 / DSM 40338 / CBS 914.69 / JCM 4507 / NBRC 13074 / NRRL 2958 / 5647</strain>
    </source>
</reference>
<feature type="non-terminal residue" evidence="2">
    <location>
        <position position="1"/>
    </location>
</feature>
<protein>
    <submittedName>
        <fullName evidence="2">Formamidopyrimidine-DNA glycosylase</fullName>
    </submittedName>
</protein>
<evidence type="ECO:0000313" key="3">
    <source>
        <dbReference type="Proteomes" id="UP000002805"/>
    </source>
</evidence>
<dbReference type="HOGENOM" id="CLU_3146710_0_0_11"/>
<accession>D6X6W7</accession>